<dbReference type="Proteomes" id="UP000487117">
    <property type="component" value="Unassembled WGS sequence"/>
</dbReference>
<reference evidence="3" key="1">
    <citation type="journal article" date="2020" name="MBio">
        <title>Horizontal gene transfer to a defensive symbiont with a reduced genome amongst a multipartite beetle microbiome.</title>
        <authorList>
            <person name="Waterworth S.C."/>
            <person name="Florez L.V."/>
            <person name="Rees E.R."/>
            <person name="Hertweck C."/>
            <person name="Kaltenpoth M."/>
            <person name="Kwan J.C."/>
        </authorList>
    </citation>
    <scope>NUCLEOTIDE SEQUENCE [LARGE SCALE GENOMIC DNA]</scope>
</reference>
<dbReference type="EMBL" id="WNDS01000001">
    <property type="protein sequence ID" value="KAF1016758.1"/>
    <property type="molecule type" value="Genomic_DNA"/>
</dbReference>
<evidence type="ECO:0000313" key="3">
    <source>
        <dbReference type="Proteomes" id="UP000487117"/>
    </source>
</evidence>
<comment type="caution">
    <text evidence="2">The sequence shown here is derived from an EMBL/GenBank/DDBJ whole genome shotgun (WGS) entry which is preliminary data.</text>
</comment>
<protein>
    <recommendedName>
        <fullName evidence="1">DUF4123 domain-containing protein</fullName>
    </recommendedName>
</protein>
<name>A0A7V8FIH9_STEMA</name>
<gene>
    <name evidence="2" type="ORF">GAK31_00016</name>
</gene>
<sequence length="283" mass="32345">MHLDHRMFERHQYALINPLQIDRRIIRLWPCEPIVPKELRGQRNLFPYLLQLDEMAADARLVALDDTVNYAREHERSPFSALLVCQAGSDHLRRHLARMMVRKIEGEQMLFRYYDPRVWNALRWILSPSQLDALLGPIQSWTAPMGCNDSWDACDNKGSRNVQLRFASDQIHPISALASVNKVIDRLHQERCGADSFSLSKQVFNEIIKAAELGLIDADDQEAFAFVSMIHSPAIHAGPLYQEALRIAIEEPGAYRSMVAGALDDEEVESSLQKQHQGVWQHG</sequence>
<evidence type="ECO:0000259" key="1">
    <source>
        <dbReference type="Pfam" id="PF13503"/>
    </source>
</evidence>
<dbReference type="AlphaFoldDB" id="A0A7V8FIH9"/>
<accession>A0A7V8FIH9</accession>
<organism evidence="2 3">
    <name type="scientific">Stenotrophomonas maltophilia</name>
    <name type="common">Pseudomonas maltophilia</name>
    <name type="synonym">Xanthomonas maltophilia</name>
    <dbReference type="NCBI Taxonomy" id="40324"/>
    <lineage>
        <taxon>Bacteria</taxon>
        <taxon>Pseudomonadati</taxon>
        <taxon>Pseudomonadota</taxon>
        <taxon>Gammaproteobacteria</taxon>
        <taxon>Lysobacterales</taxon>
        <taxon>Lysobacteraceae</taxon>
        <taxon>Stenotrophomonas</taxon>
        <taxon>Stenotrophomonas maltophilia group</taxon>
    </lineage>
</organism>
<evidence type="ECO:0000313" key="2">
    <source>
        <dbReference type="EMBL" id="KAF1016758.1"/>
    </source>
</evidence>
<feature type="domain" description="DUF4123" evidence="1">
    <location>
        <begin position="43"/>
        <end position="132"/>
    </location>
</feature>
<dbReference type="InterPro" id="IPR025391">
    <property type="entry name" value="DUF4123"/>
</dbReference>
<dbReference type="Pfam" id="PF13503">
    <property type="entry name" value="DUF4123"/>
    <property type="match status" value="1"/>
</dbReference>
<proteinExistence type="predicted"/>